<comment type="similarity">
    <text evidence="8">Belongs to the plant egg cell-secreted peptide family.</text>
</comment>
<dbReference type="InterPro" id="IPR044711">
    <property type="entry name" value="EC11-15"/>
</dbReference>
<evidence type="ECO:0000313" key="11">
    <source>
        <dbReference type="EMBL" id="KAK4280211.1"/>
    </source>
</evidence>
<evidence type="ECO:0000256" key="1">
    <source>
        <dbReference type="ARBA" id="ARBA00004541"/>
    </source>
</evidence>
<feature type="chain" id="PRO_5042230204" description="Prolamin-like domain-containing protein" evidence="9">
    <location>
        <begin position="21"/>
        <end position="146"/>
    </location>
</feature>
<dbReference type="GO" id="GO:2000008">
    <property type="term" value="P:regulation of protein localization to cell surface"/>
    <property type="evidence" value="ECO:0007669"/>
    <property type="project" value="UniProtKB-ARBA"/>
</dbReference>
<evidence type="ECO:0000256" key="3">
    <source>
        <dbReference type="ARBA" id="ARBA00022525"/>
    </source>
</evidence>
<feature type="signal peptide" evidence="9">
    <location>
        <begin position="1"/>
        <end position="20"/>
    </location>
</feature>
<organism evidence="11 12">
    <name type="scientific">Acacia crassicarpa</name>
    <name type="common">northern wattle</name>
    <dbReference type="NCBI Taxonomy" id="499986"/>
    <lineage>
        <taxon>Eukaryota</taxon>
        <taxon>Viridiplantae</taxon>
        <taxon>Streptophyta</taxon>
        <taxon>Embryophyta</taxon>
        <taxon>Tracheophyta</taxon>
        <taxon>Spermatophyta</taxon>
        <taxon>Magnoliopsida</taxon>
        <taxon>eudicotyledons</taxon>
        <taxon>Gunneridae</taxon>
        <taxon>Pentapetalae</taxon>
        <taxon>rosids</taxon>
        <taxon>fabids</taxon>
        <taxon>Fabales</taxon>
        <taxon>Fabaceae</taxon>
        <taxon>Caesalpinioideae</taxon>
        <taxon>mimosoid clade</taxon>
        <taxon>Acacieae</taxon>
        <taxon>Acacia</taxon>
    </lineage>
</organism>
<keyword evidence="12" id="KW-1185">Reference proteome</keyword>
<dbReference type="Pfam" id="PF05617">
    <property type="entry name" value="Prolamin_like"/>
    <property type="match status" value="1"/>
</dbReference>
<sequence length="146" mass="15676">MASNHKLFTLSLLLVALSLASSTTVAERSMPLQSRRGGMLAARLKVDGDAAGGGESNKCWDSLFHLQACSGEVISFFLNGETYLGPGCCRAIRIVGHDCWPEMLGSLGFTVQEADILLGYCDQDEHEIHSPAPSSTLVNNNYNTTP</sequence>
<evidence type="ECO:0000313" key="12">
    <source>
        <dbReference type="Proteomes" id="UP001293593"/>
    </source>
</evidence>
<evidence type="ECO:0000256" key="6">
    <source>
        <dbReference type="ARBA" id="ARBA00023329"/>
    </source>
</evidence>
<reference evidence="11" key="1">
    <citation type="submission" date="2023-10" db="EMBL/GenBank/DDBJ databases">
        <title>Chromosome-level genome of the transformable northern wattle, Acacia crassicarpa.</title>
        <authorList>
            <person name="Massaro I."/>
            <person name="Sinha N.R."/>
            <person name="Poethig S."/>
            <person name="Leichty A.R."/>
        </authorList>
    </citation>
    <scope>NUCLEOTIDE SEQUENCE</scope>
    <source>
        <strain evidence="11">Acra3RX</strain>
        <tissue evidence="11">Leaf</tissue>
    </source>
</reference>
<keyword evidence="6" id="KW-0968">Cytoplasmic vesicle</keyword>
<dbReference type="GO" id="GO:0009567">
    <property type="term" value="P:double fertilization forming a zygote and endosperm"/>
    <property type="evidence" value="ECO:0007669"/>
    <property type="project" value="InterPro"/>
</dbReference>
<dbReference type="GO" id="GO:0005576">
    <property type="term" value="C:extracellular region"/>
    <property type="evidence" value="ECO:0007669"/>
    <property type="project" value="UniProtKB-SubCell"/>
</dbReference>
<keyword evidence="4 9" id="KW-0732">Signal</keyword>
<dbReference type="GO" id="GO:0031410">
    <property type="term" value="C:cytoplasmic vesicle"/>
    <property type="evidence" value="ECO:0007669"/>
    <property type="project" value="UniProtKB-SubCell"/>
</dbReference>
<dbReference type="GO" id="GO:0080155">
    <property type="term" value="P:regulation of double fertilization forming a zygote and endosperm"/>
    <property type="evidence" value="ECO:0007669"/>
    <property type="project" value="UniProtKB-ARBA"/>
</dbReference>
<dbReference type="Proteomes" id="UP001293593">
    <property type="component" value="Unassembled WGS sequence"/>
</dbReference>
<evidence type="ECO:0000256" key="8">
    <source>
        <dbReference type="ARBA" id="ARBA00034484"/>
    </source>
</evidence>
<evidence type="ECO:0000256" key="2">
    <source>
        <dbReference type="ARBA" id="ARBA00004613"/>
    </source>
</evidence>
<evidence type="ECO:0000256" key="9">
    <source>
        <dbReference type="SAM" id="SignalP"/>
    </source>
</evidence>
<comment type="caution">
    <text evidence="11">The sequence shown here is derived from an EMBL/GenBank/DDBJ whole genome shotgun (WGS) entry which is preliminary data.</text>
</comment>
<comment type="subcellular location">
    <subcellularLocation>
        <location evidence="1">Cytoplasmic vesicle</location>
    </subcellularLocation>
    <subcellularLocation>
        <location evidence="2">Secreted</location>
    </subcellularLocation>
</comment>
<dbReference type="PANTHER" id="PTHR35293">
    <property type="entry name" value="EGG CELL-SECRETED PROTEIN 1.5"/>
    <property type="match status" value="1"/>
</dbReference>
<dbReference type="PANTHER" id="PTHR35293:SF1">
    <property type="entry name" value="EGG CELL-SECRETED PROTEIN 1.5"/>
    <property type="match status" value="1"/>
</dbReference>
<keyword evidence="3" id="KW-0964">Secreted</keyword>
<accession>A0AAE1MZX9</accession>
<name>A0AAE1MZX9_9FABA</name>
<protein>
    <recommendedName>
        <fullName evidence="10">Prolamin-like domain-containing protein</fullName>
    </recommendedName>
</protein>
<keyword evidence="5" id="KW-0278">Fertilization</keyword>
<comment type="function">
    <text evidence="7">Involved in the regulation of gamete interactions during the double fertilization and to prevent multiple-pollen tube attraction; mediates the redistribution of the gamete fusogen HAP2/GCS1 to the cell surface after secretion upon sperm arrival.</text>
</comment>
<gene>
    <name evidence="11" type="ORF">QN277_011859</name>
</gene>
<dbReference type="AlphaFoldDB" id="A0AAE1MZX9"/>
<evidence type="ECO:0000256" key="7">
    <source>
        <dbReference type="ARBA" id="ARBA00034457"/>
    </source>
</evidence>
<dbReference type="EMBL" id="JAWXYG010000002">
    <property type="protein sequence ID" value="KAK4280211.1"/>
    <property type="molecule type" value="Genomic_DNA"/>
</dbReference>
<feature type="domain" description="Prolamin-like" evidence="10">
    <location>
        <begin position="58"/>
        <end position="122"/>
    </location>
</feature>
<evidence type="ECO:0000256" key="4">
    <source>
        <dbReference type="ARBA" id="ARBA00022729"/>
    </source>
</evidence>
<evidence type="ECO:0000256" key="5">
    <source>
        <dbReference type="ARBA" id="ARBA00023279"/>
    </source>
</evidence>
<dbReference type="InterPro" id="IPR008502">
    <property type="entry name" value="Prolamin-like"/>
</dbReference>
<proteinExistence type="inferred from homology"/>
<evidence type="ECO:0000259" key="10">
    <source>
        <dbReference type="Pfam" id="PF05617"/>
    </source>
</evidence>